<comment type="function">
    <text evidence="14">Required for cytokinesis. Essential for the structural integrity of the cleavage furrow and for completion of cleavage furrow ingression. Plays a role in bleb assembly during metaphase and anaphase of mitosis. May play a significant role in podocyte cell migration.</text>
</comment>
<keyword evidence="4" id="KW-0436">Ligase</keyword>
<dbReference type="InterPro" id="IPR017932">
    <property type="entry name" value="GATase_2_dom"/>
</dbReference>
<keyword evidence="8" id="KW-0061">Asparagine biosynthesis</keyword>
<dbReference type="InterPro" id="IPR014729">
    <property type="entry name" value="Rossmann-like_a/b/a_fold"/>
</dbReference>
<dbReference type="InterPro" id="IPR012966">
    <property type="entry name" value="AHD"/>
</dbReference>
<evidence type="ECO:0000259" key="18">
    <source>
        <dbReference type="PROSITE" id="PS51278"/>
    </source>
</evidence>
<dbReference type="FunFam" id="3.40.50.620:FF:000090">
    <property type="entry name" value="asparagine synthetase [glutamine-hydrolyzing]"/>
    <property type="match status" value="1"/>
</dbReference>
<dbReference type="InterPro" id="IPR001849">
    <property type="entry name" value="PH_domain"/>
</dbReference>
<dbReference type="GO" id="GO:0005829">
    <property type="term" value="C:cytosol"/>
    <property type="evidence" value="ECO:0007669"/>
    <property type="project" value="TreeGrafter"/>
</dbReference>
<dbReference type="FunFam" id="3.60.20.10:FF:000039">
    <property type="entry name" value="Asparagine synthetase [glutamine-hydrolyzing]"/>
    <property type="match status" value="1"/>
</dbReference>
<evidence type="ECO:0000256" key="12">
    <source>
        <dbReference type="ARBA" id="ARBA00043945"/>
    </source>
</evidence>
<dbReference type="SMART" id="SM00233">
    <property type="entry name" value="PH"/>
    <property type="match status" value="1"/>
</dbReference>
<evidence type="ECO:0000256" key="7">
    <source>
        <dbReference type="ARBA" id="ARBA00022840"/>
    </source>
</evidence>
<feature type="region of interest" description="Disordered" evidence="16">
    <location>
        <begin position="14"/>
        <end position="292"/>
    </location>
</feature>
<evidence type="ECO:0000256" key="10">
    <source>
        <dbReference type="ARBA" id="ARBA00023054"/>
    </source>
</evidence>
<protein>
    <recommendedName>
        <fullName evidence="15">Anillin</fullName>
        <ecNumber evidence="2">6.3.5.4</ecNumber>
    </recommendedName>
    <alternativeName>
        <fullName evidence="3">Asparagine synthetase [glutamine-hydrolyzing]</fullName>
    </alternativeName>
    <alternativeName>
        <fullName evidence="11">Glutamine-dependent asparagine synthetase</fullName>
    </alternativeName>
</protein>
<dbReference type="Pfam" id="PF16018">
    <property type="entry name" value="Anillin_N"/>
    <property type="match status" value="1"/>
</dbReference>
<dbReference type="InterPro" id="IPR006426">
    <property type="entry name" value="Asn_synth_AEB"/>
</dbReference>
<dbReference type="Pfam" id="PF00733">
    <property type="entry name" value="Asn_synthase"/>
    <property type="match status" value="2"/>
</dbReference>
<dbReference type="Gene3D" id="3.60.20.10">
    <property type="entry name" value="Glutamine Phosphoribosylpyrophosphate, subunit 1, domain 1"/>
    <property type="match status" value="1"/>
</dbReference>
<dbReference type="PROSITE" id="PS50003">
    <property type="entry name" value="PH_DOMAIN"/>
    <property type="match status" value="1"/>
</dbReference>
<dbReference type="Pfam" id="PF00169">
    <property type="entry name" value="PH"/>
    <property type="match status" value="1"/>
</dbReference>
<dbReference type="InterPro" id="IPR033738">
    <property type="entry name" value="AsnB_N"/>
</dbReference>
<dbReference type="GO" id="GO:0006529">
    <property type="term" value="P:asparagine biosynthetic process"/>
    <property type="evidence" value="ECO:0007669"/>
    <property type="project" value="UniProtKB-KW"/>
</dbReference>
<dbReference type="InterPro" id="IPR029055">
    <property type="entry name" value="Ntn_hydrolases_N"/>
</dbReference>
<comment type="pathway">
    <text evidence="1">Amino-acid biosynthesis; L-asparagine biosynthesis; L-asparagine from L-aspartate (L-Gln route): step 1/1.</text>
</comment>
<evidence type="ECO:0000256" key="8">
    <source>
        <dbReference type="ARBA" id="ARBA00022888"/>
    </source>
</evidence>
<comment type="catalytic activity">
    <reaction evidence="13">
        <text>L-aspartate + L-glutamine + ATP + H2O = L-asparagine + L-glutamate + AMP + diphosphate + H(+)</text>
        <dbReference type="Rhea" id="RHEA:12228"/>
        <dbReference type="ChEBI" id="CHEBI:15377"/>
        <dbReference type="ChEBI" id="CHEBI:15378"/>
        <dbReference type="ChEBI" id="CHEBI:29985"/>
        <dbReference type="ChEBI" id="CHEBI:29991"/>
        <dbReference type="ChEBI" id="CHEBI:30616"/>
        <dbReference type="ChEBI" id="CHEBI:33019"/>
        <dbReference type="ChEBI" id="CHEBI:58048"/>
        <dbReference type="ChEBI" id="CHEBI:58359"/>
        <dbReference type="ChEBI" id="CHEBI:456215"/>
        <dbReference type="EC" id="6.3.5.4"/>
    </reaction>
</comment>
<keyword evidence="7" id="KW-0067">ATP-binding</keyword>
<dbReference type="CDD" id="cd01263">
    <property type="entry name" value="PH_anillin"/>
    <property type="match status" value="1"/>
</dbReference>
<evidence type="ECO:0000256" key="13">
    <source>
        <dbReference type="ARBA" id="ARBA00048741"/>
    </source>
</evidence>
<feature type="domain" description="Glutamine amidotransferase type-2" evidence="18">
    <location>
        <begin position="1079"/>
        <end position="1412"/>
    </location>
</feature>
<feature type="region of interest" description="Disordered" evidence="16">
    <location>
        <begin position="855"/>
        <end position="880"/>
    </location>
</feature>
<keyword evidence="20" id="KW-1185">Reference proteome</keyword>
<dbReference type="FunFam" id="2.30.29.30:FF:000111">
    <property type="entry name" value="anillin isoform X1"/>
    <property type="match status" value="1"/>
</dbReference>
<evidence type="ECO:0000259" key="17">
    <source>
        <dbReference type="PROSITE" id="PS50003"/>
    </source>
</evidence>
<feature type="compositionally biased region" description="Polar residues" evidence="16">
    <location>
        <begin position="351"/>
        <end position="363"/>
    </location>
</feature>
<dbReference type="Gene3D" id="3.40.50.620">
    <property type="entry name" value="HUPs"/>
    <property type="match status" value="1"/>
</dbReference>
<dbReference type="InterPro" id="IPR031970">
    <property type="entry name" value="Anillin_N"/>
</dbReference>
<evidence type="ECO:0000313" key="19">
    <source>
        <dbReference type="EMBL" id="KAJ8335192.1"/>
    </source>
</evidence>
<dbReference type="SUPFAM" id="SSF50729">
    <property type="entry name" value="PH domain-like"/>
    <property type="match status" value="1"/>
</dbReference>
<name>A0A9Q1ID35_SYNKA</name>
<dbReference type="OrthoDB" id="5915976at2759"/>
<dbReference type="InterPro" id="IPR011993">
    <property type="entry name" value="PH-like_dom_sf"/>
</dbReference>
<evidence type="ECO:0000256" key="6">
    <source>
        <dbReference type="ARBA" id="ARBA00022741"/>
    </source>
</evidence>
<dbReference type="CDD" id="cd00712">
    <property type="entry name" value="AsnB"/>
    <property type="match status" value="1"/>
</dbReference>
<feature type="domain" description="PH" evidence="17">
    <location>
        <begin position="1096"/>
        <end position="1220"/>
    </location>
</feature>
<dbReference type="InterPro" id="IPR050795">
    <property type="entry name" value="Asn_Synthetase"/>
</dbReference>
<accession>A0A9Q1ID35</accession>
<organism evidence="19 20">
    <name type="scientific">Synaphobranchus kaupii</name>
    <name type="common">Kaup's arrowtooth eel</name>
    <dbReference type="NCBI Taxonomy" id="118154"/>
    <lineage>
        <taxon>Eukaryota</taxon>
        <taxon>Metazoa</taxon>
        <taxon>Chordata</taxon>
        <taxon>Craniata</taxon>
        <taxon>Vertebrata</taxon>
        <taxon>Euteleostomi</taxon>
        <taxon>Actinopterygii</taxon>
        <taxon>Neopterygii</taxon>
        <taxon>Teleostei</taxon>
        <taxon>Anguilliformes</taxon>
        <taxon>Synaphobranchidae</taxon>
        <taxon>Synaphobranchus</taxon>
    </lineage>
</organism>
<dbReference type="InterPro" id="IPR037840">
    <property type="entry name" value="PH_Anillin"/>
</dbReference>
<dbReference type="GO" id="GO:0004066">
    <property type="term" value="F:asparagine synthase (glutamine-hydrolyzing) activity"/>
    <property type="evidence" value="ECO:0007669"/>
    <property type="project" value="UniProtKB-EC"/>
</dbReference>
<keyword evidence="6" id="KW-0547">Nucleotide-binding</keyword>
<dbReference type="SUPFAM" id="SSF56235">
    <property type="entry name" value="N-terminal nucleophile aminohydrolases (Ntn hydrolases)"/>
    <property type="match status" value="1"/>
</dbReference>
<feature type="compositionally biased region" description="Basic and acidic residues" evidence="16">
    <location>
        <begin position="474"/>
        <end position="487"/>
    </location>
</feature>
<dbReference type="EC" id="6.3.5.4" evidence="2"/>
<keyword evidence="10" id="KW-0175">Coiled coil</keyword>
<dbReference type="Pfam" id="PF13537">
    <property type="entry name" value="GATase_7"/>
    <property type="match status" value="1"/>
</dbReference>
<feature type="compositionally biased region" description="Polar residues" evidence="16">
    <location>
        <begin position="417"/>
        <end position="430"/>
    </location>
</feature>
<evidence type="ECO:0000256" key="11">
    <source>
        <dbReference type="ARBA" id="ARBA00030234"/>
    </source>
</evidence>
<gene>
    <name evidence="19" type="ORF">SKAU_G00408310</name>
</gene>
<feature type="compositionally biased region" description="Basic and acidic residues" evidence="16">
    <location>
        <begin position="14"/>
        <end position="25"/>
    </location>
</feature>
<keyword evidence="9" id="KW-0315">Glutamine amidotransferase</keyword>
<dbReference type="Proteomes" id="UP001152622">
    <property type="component" value="Chromosome 21"/>
</dbReference>
<proteinExistence type="predicted"/>
<dbReference type="GO" id="GO:0032059">
    <property type="term" value="C:bleb"/>
    <property type="evidence" value="ECO:0007669"/>
    <property type="project" value="UniProtKB-SubCell"/>
</dbReference>
<comment type="caution">
    <text evidence="19">The sequence shown here is derived from an EMBL/GenBank/DDBJ whole genome shotgun (WGS) entry which is preliminary data.</text>
</comment>
<evidence type="ECO:0000256" key="1">
    <source>
        <dbReference type="ARBA" id="ARBA00005187"/>
    </source>
</evidence>
<feature type="region of interest" description="Disordered" evidence="16">
    <location>
        <begin position="526"/>
        <end position="622"/>
    </location>
</feature>
<comment type="subcellular location">
    <subcellularLocation>
        <location evidence="12">Cell projection</location>
        <location evidence="12">Bleb</location>
    </subcellularLocation>
</comment>
<dbReference type="EMBL" id="JAINUF010000021">
    <property type="protein sequence ID" value="KAJ8335192.1"/>
    <property type="molecule type" value="Genomic_DNA"/>
</dbReference>
<feature type="compositionally biased region" description="Basic and acidic residues" evidence="16">
    <location>
        <begin position="134"/>
        <end position="216"/>
    </location>
</feature>
<sequence>MDPFTEKLLERTRARRENLQKKMAERPTPASRQMAKRAREPLVEANGTSEVVADSAPPTPKPSPSKRRCSSENDRPVAGAENREPVVAMPIGPLTDKKPPMGPVTLRSASSLERQALRPAPSVEREAVCPAPSVEREAVRPAPSVEREAVRPAPSVEREAVRPAPSVEREAVRPAPSVEREAVRPAPSVEREAVRPAPSVEREAVRPAPSVEREAVRPAPEMDLSTDAGPTPSSMKSRLQRLAAQRQHWGNDGPADGAIDSTPVPLSPVKTHRQEAVTAASADPAPVSTEAPVGRRGRLANLAAVIGSWEDDLIPSGRDNAQVQPGTVCAPSPAAAAKPSSAPRPPHANKTIPSVRQAPQSPVRSARAELPQPRCAPQVGAGVSSSPQKSFLSGGPATLHSGRAQANSPQKAGLTPASVSQTPPKSQSPARQLDSVPRDRPSPTKPQHFTKPVASATATPLQKGGAGTPGVKSFLERFGERCQEHSSKNSPAPANGTPAATPGTRLVQERLRNVQVVTATADLALQQKQERERELAQIRNRFQKGNVWKNPGRDAGVKEQPSAGNKTVESQVEEEPTAPPVDTSTASKSSPKEAPRTLEIAEFSMEKRSEESSDEDDGEGEVHAVAAGEVVREIEMNVDEQNSSEVINQLFEGVLGESKEQRTDDEDEEGEEDALNISSMSLLAPLAETVAAVVRSPEIKLMTSTPATSFCEKSSTPDSAARPGRFQRARVLRAIEDEGAAIEDQNLPYSIDAYRSTRIKETERPHLRQVIVRKEDVTQKGEELARPNHINIKQKVKALSNEMNMQQTVIHQASQALNCCTDQEHGKGSQVEAEAERLLLIATERRSALKAELDRLKGEGSAGHKKGSAPSRAQDEVGVSASRGSVSLQELRLPLKADFVCAAANKPESANYYFFVMIRAGAENTVATPLASTRSALSGDALSFSTIFTLPDVSSDFEIDVEVYCLVQKRELCSDKRKKTNKSKILWRHMHQVHEACFSAITPKRLLTSITKSGLQTPVMASPGGPNAVRTSNFALVGSHKLSLASVGKNKFPLEKMNVEGMERHLLSDMFQYKVPFLCPLEGHVYLRLQCEVGSCIEERGFLTMFEDVSGFGAWHRRWCVLSGYCVSYWTYPDDEKRKSPIGRVNLANCTSRKVEPVNREFCARPNTFELITVRPQREDDKETLVSRCKNTMCVTKNWLSADTKDERNLWMQLLNQILVDLRMWQPDACYRPQNCKAPLSQRCIAHRGPDAFRFENVNGFTNCCFGFHRLAIVDHLYGMQPLRIKKFPFLWLCYNGEIYNHLRLKEKFEFEYQTKVDGEILLHLYERFGIQKMAALLDGVFAFVLLDTSNRKVFLGRDTYGIRPMFSMLAEDGFLAVCSEAKGLTELTHSMANPPEVTPFPPGHFEVFNLKSSGKVESVQRDRFHGCSDEPKHVVHDSVRGLLSGFELEAVKSNVRVLFENAVRKRLMAHRRIGCLLSGGLDSSLVAATLVKLAKEDELKYPLQTFSIGTEDSPDVLAARKVAAHIGSEHHEVNFTPEEGIRALQEVIYHLETYDITTIRASVGMYLVSKYIREKTDSVVIFSGEGSDELTQGYIYFHKAPSPTAAAEESVRLLKELFLFDVLRADRTTAAHGLELRVPFLDHRLCAYYLSLPAEMRVPKDGVEKHLLRESFEGLNLIPDEILWRRKEAFSDGLSSTRKSWFCYLQEHVEAEVNDSQLEKAAKVYPHFPPKTKEGYYYRQVFEKYYPGRAAWLSHYWMPRWVKATDPSARTLSLYKPQKDQ</sequence>
<evidence type="ECO:0000256" key="2">
    <source>
        <dbReference type="ARBA" id="ARBA00012737"/>
    </source>
</evidence>
<evidence type="ECO:0000256" key="15">
    <source>
        <dbReference type="ARBA" id="ARBA00071355"/>
    </source>
</evidence>
<feature type="compositionally biased region" description="Low complexity" evidence="16">
    <location>
        <begin position="330"/>
        <end position="341"/>
    </location>
</feature>
<keyword evidence="5" id="KW-0028">Amino-acid biosynthesis</keyword>
<evidence type="ECO:0000256" key="5">
    <source>
        <dbReference type="ARBA" id="ARBA00022605"/>
    </source>
</evidence>
<dbReference type="CDD" id="cd01991">
    <property type="entry name" value="Asn_synthase_B_C"/>
    <property type="match status" value="1"/>
</dbReference>
<evidence type="ECO:0000256" key="14">
    <source>
        <dbReference type="ARBA" id="ARBA00057106"/>
    </source>
</evidence>
<evidence type="ECO:0000256" key="3">
    <source>
        <dbReference type="ARBA" id="ARBA00021389"/>
    </source>
</evidence>
<dbReference type="Gene3D" id="2.30.29.30">
    <property type="entry name" value="Pleckstrin-homology domain (PH domain)/Phosphotyrosine-binding domain (PTB)"/>
    <property type="match status" value="1"/>
</dbReference>
<dbReference type="NCBIfam" id="TIGR01536">
    <property type="entry name" value="asn_synth_AEB"/>
    <property type="match status" value="1"/>
</dbReference>
<reference evidence="19" key="1">
    <citation type="journal article" date="2023" name="Science">
        <title>Genome structures resolve the early diversification of teleost fishes.</title>
        <authorList>
            <person name="Parey E."/>
            <person name="Louis A."/>
            <person name="Montfort J."/>
            <person name="Bouchez O."/>
            <person name="Roques C."/>
            <person name="Iampietro C."/>
            <person name="Lluch J."/>
            <person name="Castinel A."/>
            <person name="Donnadieu C."/>
            <person name="Desvignes T."/>
            <person name="Floi Bucao C."/>
            <person name="Jouanno E."/>
            <person name="Wen M."/>
            <person name="Mejri S."/>
            <person name="Dirks R."/>
            <person name="Jansen H."/>
            <person name="Henkel C."/>
            <person name="Chen W.J."/>
            <person name="Zahm M."/>
            <person name="Cabau C."/>
            <person name="Klopp C."/>
            <person name="Thompson A.W."/>
            <person name="Robinson-Rechavi M."/>
            <person name="Braasch I."/>
            <person name="Lecointre G."/>
            <person name="Bobe J."/>
            <person name="Postlethwait J.H."/>
            <person name="Berthelot C."/>
            <person name="Roest Crollius H."/>
            <person name="Guiguen Y."/>
        </authorList>
    </citation>
    <scope>NUCLEOTIDE SEQUENCE</scope>
    <source>
        <strain evidence="19">WJC10195</strain>
    </source>
</reference>
<feature type="region of interest" description="Disordered" evidence="16">
    <location>
        <begin position="311"/>
        <end position="502"/>
    </location>
</feature>
<dbReference type="Pfam" id="PF08174">
    <property type="entry name" value="Anillin"/>
    <property type="match status" value="1"/>
</dbReference>
<evidence type="ECO:0000256" key="4">
    <source>
        <dbReference type="ARBA" id="ARBA00022598"/>
    </source>
</evidence>
<dbReference type="SUPFAM" id="SSF52402">
    <property type="entry name" value="Adenine nucleotide alpha hydrolases-like"/>
    <property type="match status" value="1"/>
</dbReference>
<evidence type="ECO:0000313" key="20">
    <source>
        <dbReference type="Proteomes" id="UP001152622"/>
    </source>
</evidence>
<evidence type="ECO:0000256" key="9">
    <source>
        <dbReference type="ARBA" id="ARBA00022962"/>
    </source>
</evidence>
<dbReference type="PROSITE" id="PS51278">
    <property type="entry name" value="GATASE_TYPE_2"/>
    <property type="match status" value="1"/>
</dbReference>
<dbReference type="InterPro" id="IPR001962">
    <property type="entry name" value="Asn_synthase"/>
</dbReference>
<evidence type="ECO:0000256" key="16">
    <source>
        <dbReference type="SAM" id="MobiDB-lite"/>
    </source>
</evidence>
<dbReference type="PANTHER" id="PTHR11772">
    <property type="entry name" value="ASPARAGINE SYNTHETASE"/>
    <property type="match status" value="1"/>
</dbReference>
<dbReference type="PANTHER" id="PTHR11772:SF23">
    <property type="entry name" value="ASPARAGINE SYNTHETASE [GLUTAMINE-HYDROLYZING]"/>
    <property type="match status" value="1"/>
</dbReference>
<dbReference type="GO" id="GO:0005524">
    <property type="term" value="F:ATP binding"/>
    <property type="evidence" value="ECO:0007669"/>
    <property type="project" value="UniProtKB-KW"/>
</dbReference>
<feature type="compositionally biased region" description="Low complexity" evidence="16">
    <location>
        <begin position="491"/>
        <end position="502"/>
    </location>
</feature>